<comment type="caution">
    <text evidence="10">The sequence shown here is derived from an EMBL/GenBank/DDBJ whole genome shotgun (WGS) entry which is preliminary data.</text>
</comment>
<dbReference type="InterPro" id="IPR036851">
    <property type="entry name" value="Chloroperoxidase-like_sf"/>
</dbReference>
<feature type="signal peptide" evidence="8">
    <location>
        <begin position="1"/>
        <end position="15"/>
    </location>
</feature>
<dbReference type="InterPro" id="IPR000028">
    <property type="entry name" value="Chloroperoxidase"/>
</dbReference>
<accession>A0A1Y2FSL2</accession>
<dbReference type="SUPFAM" id="SSF47571">
    <property type="entry name" value="Cloroperoxidase"/>
    <property type="match status" value="1"/>
</dbReference>
<evidence type="ECO:0000259" key="9">
    <source>
        <dbReference type="PROSITE" id="PS51405"/>
    </source>
</evidence>
<evidence type="ECO:0000256" key="4">
    <source>
        <dbReference type="ARBA" id="ARBA00022723"/>
    </source>
</evidence>
<dbReference type="Gene3D" id="1.10.489.10">
    <property type="entry name" value="Chloroperoxidase-like"/>
    <property type="match status" value="1"/>
</dbReference>
<dbReference type="GO" id="GO:0046872">
    <property type="term" value="F:metal ion binding"/>
    <property type="evidence" value="ECO:0007669"/>
    <property type="project" value="UniProtKB-KW"/>
</dbReference>
<dbReference type="Proteomes" id="UP000193685">
    <property type="component" value="Unassembled WGS sequence"/>
</dbReference>
<evidence type="ECO:0000256" key="8">
    <source>
        <dbReference type="SAM" id="SignalP"/>
    </source>
</evidence>
<proteinExistence type="inferred from homology"/>
<dbReference type="PANTHER" id="PTHR33577:SF1">
    <property type="entry name" value="HEME HALOPEROXIDASE FAMILY PROFILE DOMAIN-CONTAINING PROTEIN"/>
    <property type="match status" value="1"/>
</dbReference>
<evidence type="ECO:0000313" key="11">
    <source>
        <dbReference type="Proteomes" id="UP000193685"/>
    </source>
</evidence>
<dbReference type="RefSeq" id="XP_040727847.1">
    <property type="nucleotide sequence ID" value="XM_040870352.1"/>
</dbReference>
<dbReference type="GO" id="GO:0004601">
    <property type="term" value="F:peroxidase activity"/>
    <property type="evidence" value="ECO:0007669"/>
    <property type="project" value="UniProtKB-KW"/>
</dbReference>
<comment type="cofactor">
    <cofactor evidence="1">
        <name>heme b</name>
        <dbReference type="ChEBI" id="CHEBI:60344"/>
    </cofactor>
</comment>
<sequence>MHGSLALTFLGSAAAFPHMAAKMMMDNKMSGEELAKRQTLSYTGFPTTEFNAQAQFVSNSGSHAFQAPRNLGQPGGDIRGPCPGLNAAANHGYISRDGVTNLVEAIQGTNAVFGMGLDLGGFLSAYSVLQVGDPLTQKWSIGGAPPATLGNLVGIKPQGLTGSHNRYETDSSPMRGDLYQFNGNNFGLQLSQFKEFYNYHAGEENPNYTFEDLVKFRSARFTESIQKNPYFFYGPFTGAQVSQAAFTFISAFMSNHSAEYPNGFLSRSTLQSFMSVTGTPDNNGANLKFVPGNERIPDNWYKRAISNPYSITAFTLDALRIFAADPRILSVGGNTGTVNSYVGLDLTNATNGLYNAGTLAQGNNAACYLYQAAQLPFADSLKTLTGPLLSAVNAISNQYLKAPVACPQLQQFDKSFTNQFPGASL</sequence>
<name>A0A1Y2FSL2_PROLT</name>
<dbReference type="Pfam" id="PF01328">
    <property type="entry name" value="Peroxidase_2"/>
    <property type="match status" value="1"/>
</dbReference>
<evidence type="ECO:0000256" key="3">
    <source>
        <dbReference type="ARBA" id="ARBA00022617"/>
    </source>
</evidence>
<dbReference type="OMA" id="RMMANHS"/>
<dbReference type="AlphaFoldDB" id="A0A1Y2FSL2"/>
<keyword evidence="6" id="KW-0408">Iron</keyword>
<organism evidence="10 11">
    <name type="scientific">Protomyces lactucae-debilis</name>
    <dbReference type="NCBI Taxonomy" id="2754530"/>
    <lineage>
        <taxon>Eukaryota</taxon>
        <taxon>Fungi</taxon>
        <taxon>Dikarya</taxon>
        <taxon>Ascomycota</taxon>
        <taxon>Taphrinomycotina</taxon>
        <taxon>Taphrinomycetes</taxon>
        <taxon>Taphrinales</taxon>
        <taxon>Protomycetaceae</taxon>
        <taxon>Protomyces</taxon>
    </lineage>
</organism>
<keyword evidence="2 10" id="KW-0575">Peroxidase</keyword>
<dbReference type="PANTHER" id="PTHR33577">
    <property type="entry name" value="STERIGMATOCYSTIN BIOSYNTHESIS PEROXIDASE STCC-RELATED"/>
    <property type="match status" value="1"/>
</dbReference>
<keyword evidence="3" id="KW-0349">Heme</keyword>
<evidence type="ECO:0000256" key="1">
    <source>
        <dbReference type="ARBA" id="ARBA00001970"/>
    </source>
</evidence>
<evidence type="ECO:0000256" key="6">
    <source>
        <dbReference type="ARBA" id="ARBA00023004"/>
    </source>
</evidence>
<evidence type="ECO:0000256" key="7">
    <source>
        <dbReference type="ARBA" id="ARBA00025795"/>
    </source>
</evidence>
<evidence type="ECO:0000313" key="10">
    <source>
        <dbReference type="EMBL" id="ORY86991.1"/>
    </source>
</evidence>
<gene>
    <name evidence="10" type="ORF">BCR37DRAFT_385430</name>
</gene>
<dbReference type="OrthoDB" id="407298at2759"/>
<dbReference type="PROSITE" id="PS51405">
    <property type="entry name" value="HEME_HALOPEROXIDASE"/>
    <property type="match status" value="1"/>
</dbReference>
<feature type="domain" description="Heme haloperoxidase family profile" evidence="9">
    <location>
        <begin position="61"/>
        <end position="320"/>
    </location>
</feature>
<dbReference type="EMBL" id="MCFI01000002">
    <property type="protein sequence ID" value="ORY86991.1"/>
    <property type="molecule type" value="Genomic_DNA"/>
</dbReference>
<keyword evidence="8" id="KW-0732">Signal</keyword>
<evidence type="ECO:0000256" key="2">
    <source>
        <dbReference type="ARBA" id="ARBA00022559"/>
    </source>
</evidence>
<keyword evidence="11" id="KW-1185">Reference proteome</keyword>
<dbReference type="GeneID" id="63786951"/>
<feature type="chain" id="PRO_5012892345" evidence="8">
    <location>
        <begin position="16"/>
        <end position="425"/>
    </location>
</feature>
<protein>
    <submittedName>
        <fullName evidence="10">Chloroperoxidase</fullName>
    </submittedName>
</protein>
<evidence type="ECO:0000256" key="5">
    <source>
        <dbReference type="ARBA" id="ARBA00023002"/>
    </source>
</evidence>
<keyword evidence="5" id="KW-0560">Oxidoreductase</keyword>
<comment type="similarity">
    <text evidence="7">Belongs to the chloroperoxidase family.</text>
</comment>
<keyword evidence="4" id="KW-0479">Metal-binding</keyword>
<reference evidence="10 11" key="1">
    <citation type="submission" date="2016-07" db="EMBL/GenBank/DDBJ databases">
        <title>Pervasive Adenine N6-methylation of Active Genes in Fungi.</title>
        <authorList>
            <consortium name="DOE Joint Genome Institute"/>
            <person name="Mondo S.J."/>
            <person name="Dannebaum R.O."/>
            <person name="Kuo R.C."/>
            <person name="Labutti K."/>
            <person name="Haridas S."/>
            <person name="Kuo A."/>
            <person name="Salamov A."/>
            <person name="Ahrendt S.R."/>
            <person name="Lipzen A."/>
            <person name="Sullivan W."/>
            <person name="Andreopoulos W.B."/>
            <person name="Clum A."/>
            <person name="Lindquist E."/>
            <person name="Daum C."/>
            <person name="Ramamoorthy G.K."/>
            <person name="Gryganskyi A."/>
            <person name="Culley D."/>
            <person name="Magnuson J.K."/>
            <person name="James T.Y."/>
            <person name="O'Malley M.A."/>
            <person name="Stajich J.E."/>
            <person name="Spatafora J.W."/>
            <person name="Visel A."/>
            <person name="Grigoriev I.V."/>
        </authorList>
    </citation>
    <scope>NUCLEOTIDE SEQUENCE [LARGE SCALE GENOMIC DNA]</scope>
    <source>
        <strain evidence="10 11">12-1054</strain>
    </source>
</reference>